<feature type="compositionally biased region" description="Polar residues" evidence="6">
    <location>
        <begin position="60"/>
        <end position="72"/>
    </location>
</feature>
<dbReference type="AlphaFoldDB" id="A0A2S4A078"/>
<comment type="similarity">
    <text evidence="2">Belongs to the glycosyl hydrolase 3 family.</text>
</comment>
<dbReference type="EC" id="3.2.1.52" evidence="3"/>
<dbReference type="PANTHER" id="PTHR30480">
    <property type="entry name" value="BETA-HEXOSAMINIDASE-RELATED"/>
    <property type="match status" value="1"/>
</dbReference>
<keyword evidence="4" id="KW-0378">Hydrolase</keyword>
<accession>A0A2S4A078</accession>
<evidence type="ECO:0000256" key="3">
    <source>
        <dbReference type="ARBA" id="ARBA00012663"/>
    </source>
</evidence>
<evidence type="ECO:0000256" key="4">
    <source>
        <dbReference type="ARBA" id="ARBA00022801"/>
    </source>
</evidence>
<evidence type="ECO:0000259" key="7">
    <source>
        <dbReference type="Pfam" id="PF00933"/>
    </source>
</evidence>
<feature type="domain" description="Glycoside hydrolase family 3 N-terminal" evidence="7">
    <location>
        <begin position="85"/>
        <end position="407"/>
    </location>
</feature>
<evidence type="ECO:0000256" key="1">
    <source>
        <dbReference type="ARBA" id="ARBA00001231"/>
    </source>
</evidence>
<dbReference type="PANTHER" id="PTHR30480:SF13">
    <property type="entry name" value="BETA-HEXOSAMINIDASE"/>
    <property type="match status" value="1"/>
</dbReference>
<dbReference type="RefSeq" id="WP_103464617.1">
    <property type="nucleotide sequence ID" value="NZ_PPXC01000003.1"/>
</dbReference>
<evidence type="ECO:0000313" key="9">
    <source>
        <dbReference type="Proteomes" id="UP000237061"/>
    </source>
</evidence>
<dbReference type="GO" id="GO:0005975">
    <property type="term" value="P:carbohydrate metabolic process"/>
    <property type="evidence" value="ECO:0007669"/>
    <property type="project" value="InterPro"/>
</dbReference>
<proteinExistence type="inferred from homology"/>
<keyword evidence="9" id="KW-1185">Reference proteome</keyword>
<dbReference type="InterPro" id="IPR050226">
    <property type="entry name" value="NagZ_Beta-hexosaminidase"/>
</dbReference>
<reference evidence="8 9" key="1">
    <citation type="submission" date="2018-01" db="EMBL/GenBank/DDBJ databases">
        <title>Arthrobacter sp. nov., from glaciers in China.</title>
        <authorList>
            <person name="Liu Q."/>
            <person name="Xin Y.-H."/>
        </authorList>
    </citation>
    <scope>NUCLEOTIDE SEQUENCE [LARGE SCALE GENOMIC DNA]</scope>
    <source>
        <strain evidence="8 9">HLT2-12-2</strain>
    </source>
</reference>
<dbReference type="EMBL" id="PPXC01000003">
    <property type="protein sequence ID" value="POH74572.1"/>
    <property type="molecule type" value="Genomic_DNA"/>
</dbReference>
<dbReference type="Pfam" id="PF00933">
    <property type="entry name" value="Glyco_hydro_3"/>
    <property type="match status" value="1"/>
</dbReference>
<dbReference type="InterPro" id="IPR036962">
    <property type="entry name" value="Glyco_hydro_3_N_sf"/>
</dbReference>
<comment type="catalytic activity">
    <reaction evidence="1">
        <text>Hydrolysis of terminal non-reducing N-acetyl-D-hexosamine residues in N-acetyl-beta-D-hexosaminides.</text>
        <dbReference type="EC" id="3.2.1.52"/>
    </reaction>
</comment>
<name>A0A2S4A078_ARTGL</name>
<dbReference type="InterPro" id="IPR001764">
    <property type="entry name" value="Glyco_hydro_3_N"/>
</dbReference>
<dbReference type="SUPFAM" id="SSF51445">
    <property type="entry name" value="(Trans)glycosidases"/>
    <property type="match status" value="1"/>
</dbReference>
<comment type="caution">
    <text evidence="8">The sequence shown here is derived from an EMBL/GenBank/DDBJ whole genome shotgun (WGS) entry which is preliminary data.</text>
</comment>
<dbReference type="Gene3D" id="3.20.20.300">
    <property type="entry name" value="Glycoside hydrolase, family 3, N-terminal domain"/>
    <property type="match status" value="1"/>
</dbReference>
<dbReference type="GO" id="GO:0009254">
    <property type="term" value="P:peptidoglycan turnover"/>
    <property type="evidence" value="ECO:0007669"/>
    <property type="project" value="TreeGrafter"/>
</dbReference>
<protein>
    <recommendedName>
        <fullName evidence="3">beta-N-acetylhexosaminidase</fullName>
        <ecNumber evidence="3">3.2.1.52</ecNumber>
    </recommendedName>
</protein>
<feature type="compositionally biased region" description="Low complexity" evidence="6">
    <location>
        <begin position="42"/>
        <end position="59"/>
    </location>
</feature>
<gene>
    <name evidence="8" type="ORF">CVS27_04965</name>
</gene>
<keyword evidence="5" id="KW-0326">Glycosidase</keyword>
<feature type="region of interest" description="Disordered" evidence="6">
    <location>
        <begin position="32"/>
        <end position="73"/>
    </location>
</feature>
<dbReference type="InterPro" id="IPR017853">
    <property type="entry name" value="GH"/>
</dbReference>
<dbReference type="Proteomes" id="UP000237061">
    <property type="component" value="Unassembled WGS sequence"/>
</dbReference>
<organism evidence="8 9">
    <name type="scientific">Arthrobacter glacialis</name>
    <dbReference type="NCBI Taxonomy" id="1664"/>
    <lineage>
        <taxon>Bacteria</taxon>
        <taxon>Bacillati</taxon>
        <taxon>Actinomycetota</taxon>
        <taxon>Actinomycetes</taxon>
        <taxon>Micrococcales</taxon>
        <taxon>Micrococcaceae</taxon>
        <taxon>Arthrobacter</taxon>
    </lineage>
</organism>
<dbReference type="GO" id="GO:0004563">
    <property type="term" value="F:beta-N-acetylhexosaminidase activity"/>
    <property type="evidence" value="ECO:0007669"/>
    <property type="project" value="UniProtKB-EC"/>
</dbReference>
<evidence type="ECO:0000313" key="8">
    <source>
        <dbReference type="EMBL" id="POH74572.1"/>
    </source>
</evidence>
<evidence type="ECO:0000256" key="5">
    <source>
        <dbReference type="ARBA" id="ARBA00023295"/>
    </source>
</evidence>
<evidence type="ECO:0000256" key="2">
    <source>
        <dbReference type="ARBA" id="ARBA00005336"/>
    </source>
</evidence>
<evidence type="ECO:0000256" key="6">
    <source>
        <dbReference type="SAM" id="MobiDB-lite"/>
    </source>
</evidence>
<sequence length="421" mass="42723">MALRGKRWWILGTSLVVVALVATFALLYGGTQNRGPTGNPGATDTAVASPTASTAETPTQRPSQAPASNTPSGAAASATLAAMSLEQKVGQVLMVSSPVTGADADSRYAVETLYVGNVFMKGRSTAGQAGIAAQVADIAGHISGERTAGARPFVATDQEGGLVQIMRGPGFADMPQAIEQGQLPAADLLAEATTWGQQLAAVGVNVNLAPVMDTVPSAAFAPQNAPIGAFGREFGYTPDLVASHGVAFAQGMAAAGVQATVKHFPGLGRVTLNTDVSAGVSDDITVRNDAYIEPFRAAVNAGVPWLMVSNALYPKIDAANLAPFSSVIVTDMVRGDLGFAGIIVSDDICDAVQVSAVPVAQRGVDFLAAGGTMALCTNQSLLPQMYAGLLTAAQGDPAFAAKVDAAALVVLTAKADKGLLN</sequence>